<dbReference type="AlphaFoldDB" id="A0A4V1HHT6"/>
<keyword evidence="2" id="KW-1185">Reference proteome</keyword>
<proteinExistence type="predicted"/>
<dbReference type="Pfam" id="PF13671">
    <property type="entry name" value="AAA_33"/>
    <property type="match status" value="1"/>
</dbReference>
<dbReference type="SUPFAM" id="SSF52540">
    <property type="entry name" value="P-loop containing nucleoside triphosphate hydrolases"/>
    <property type="match status" value="1"/>
</dbReference>
<accession>A0A4V1HHT6</accession>
<organism evidence="1 2">
    <name type="scientific">Thiomicrorhabdus sediminis</name>
    <dbReference type="NCBI Taxonomy" id="2580412"/>
    <lineage>
        <taxon>Bacteria</taxon>
        <taxon>Pseudomonadati</taxon>
        <taxon>Pseudomonadota</taxon>
        <taxon>Gammaproteobacteria</taxon>
        <taxon>Thiotrichales</taxon>
        <taxon>Piscirickettsiaceae</taxon>
        <taxon>Thiomicrorhabdus</taxon>
    </lineage>
</organism>
<name>A0A4V1HHT6_9GAMM</name>
<gene>
    <name evidence="1" type="ORF">FE785_05685</name>
</gene>
<dbReference type="InterPro" id="IPR052732">
    <property type="entry name" value="Cell-binding_unc_protein"/>
</dbReference>
<sequence>MNTSSLIDALLNPSTYKHNVEVITTIETHISIVFLTGEFAYKLKKPVNFGFLDFSSLASRKKFCQLELQLNQRTAPQLYLGVMALVKKTNDSNSNIEIIALDQADENPTLEVIDYVVKMRQFDPNGVLGRLLDKQELDENTVEQIVSKIVGLHQQAEAVAMDSYLGEPETQLKPMVDNFPSLKDYCKDPITSKQLSEIESWTHERFAALKPAIQLRKQNGFVRACHGDLHLDNITLFEENGVVEPLLFDGIEFNDSFRWIDVISDLAFLLIDLEFRGKLGTSSQCLSLYLSRTLDYNSLQLLNFYRSYRAMVRAKITGLRAMQLGVDSLEQKQVLNLAKNYVHQAHCYTQVNSPVKCILLQGISGSGKSHFANQMLKQLPGFEAIVISSDRIRKTLFGLEPHQRVDDQQKSKLYSAEMNQKTYHAMLQYAQTCMQNGFNVIVDATFLKQAHRYKFVNLCAKLKQEFYLIYIKTDREQAGFAIEQRLHLNNNPSDADAVVMQNQLRYLQEPSGAEALWLHAKQLRQFFPQQAVQEYLNLADID</sequence>
<dbReference type="Gene3D" id="3.40.50.300">
    <property type="entry name" value="P-loop containing nucleotide triphosphate hydrolases"/>
    <property type="match status" value="1"/>
</dbReference>
<evidence type="ECO:0008006" key="3">
    <source>
        <dbReference type="Google" id="ProtNLM"/>
    </source>
</evidence>
<dbReference type="KEGG" id="thig:FE785_05685"/>
<evidence type="ECO:0000313" key="1">
    <source>
        <dbReference type="EMBL" id="QCU90153.1"/>
    </source>
</evidence>
<protein>
    <recommendedName>
        <fullName evidence="3">Aminoglycoside phosphotransferase domain-containing protein</fullName>
    </recommendedName>
</protein>
<dbReference type="EMBL" id="CP040602">
    <property type="protein sequence ID" value="QCU90153.1"/>
    <property type="molecule type" value="Genomic_DNA"/>
</dbReference>
<dbReference type="InterPro" id="IPR011009">
    <property type="entry name" value="Kinase-like_dom_sf"/>
</dbReference>
<dbReference type="SUPFAM" id="SSF56112">
    <property type="entry name" value="Protein kinase-like (PK-like)"/>
    <property type="match status" value="1"/>
</dbReference>
<evidence type="ECO:0000313" key="2">
    <source>
        <dbReference type="Proteomes" id="UP000304864"/>
    </source>
</evidence>
<dbReference type="OrthoDB" id="9810277at2"/>
<dbReference type="PANTHER" id="PTHR43883">
    <property type="entry name" value="SLR0207 PROTEIN"/>
    <property type="match status" value="1"/>
</dbReference>
<dbReference type="Proteomes" id="UP000304864">
    <property type="component" value="Chromosome"/>
</dbReference>
<dbReference type="PANTHER" id="PTHR43883:SF1">
    <property type="entry name" value="GLUCONOKINASE"/>
    <property type="match status" value="1"/>
</dbReference>
<dbReference type="InterPro" id="IPR027417">
    <property type="entry name" value="P-loop_NTPase"/>
</dbReference>
<reference evidence="1 2" key="1">
    <citation type="submission" date="2019-05" db="EMBL/GenBank/DDBJ databases">
        <title>Thiomicrorhabdus sediminis sp. nov, a novel sulfur-oxidizing bacterium isolated from coastal sediment.</title>
        <authorList>
            <person name="Liu X."/>
        </authorList>
    </citation>
    <scope>NUCLEOTIDE SEQUENCE [LARGE SCALE GENOMIC DNA]</scope>
    <source>
        <strain evidence="1 2">G1</strain>
    </source>
</reference>
<dbReference type="RefSeq" id="WP_138564829.1">
    <property type="nucleotide sequence ID" value="NZ_CP040602.1"/>
</dbReference>